<comment type="caution">
    <text evidence="2">The sequence shown here is derived from an EMBL/GenBank/DDBJ whole genome shotgun (WGS) entry which is preliminary data.</text>
</comment>
<keyword evidence="1" id="KW-0732">Signal</keyword>
<feature type="signal peptide" evidence="1">
    <location>
        <begin position="1"/>
        <end position="22"/>
    </location>
</feature>
<evidence type="ECO:0000313" key="2">
    <source>
        <dbReference type="EMBL" id="KDA54761.1"/>
    </source>
</evidence>
<dbReference type="EMBL" id="JMFG01000004">
    <property type="protein sequence ID" value="KDA54761.1"/>
    <property type="molecule type" value="Genomic_DNA"/>
</dbReference>
<gene>
    <name evidence="2" type="ORF">EG19_08915</name>
</gene>
<proteinExistence type="predicted"/>
<dbReference type="PANTHER" id="PTHR38075">
    <property type="entry name" value="DUF4139 DOMAIN-CONTAINING PROTEIN"/>
    <property type="match status" value="1"/>
</dbReference>
<feature type="chain" id="PRO_5001620922" description="DUF4139 domain-containing protein" evidence="1">
    <location>
        <begin position="23"/>
        <end position="471"/>
    </location>
</feature>
<reference evidence="2 3" key="1">
    <citation type="submission" date="2014-04" db="EMBL/GenBank/DDBJ databases">
        <title>The Genome Sequence of Thermoanaerobaculum aquaticum MP-01, The First Cultivated Group 23 Acidobacterium.</title>
        <authorList>
            <person name="Stamps B.W."/>
            <person name="Losey N.A."/>
            <person name="Lawson P.A."/>
            <person name="Stevenson B.S."/>
        </authorList>
    </citation>
    <scope>NUCLEOTIDE SEQUENCE [LARGE SCALE GENOMIC DNA]</scope>
    <source>
        <strain evidence="2 3">MP-01</strain>
    </source>
</reference>
<protein>
    <recommendedName>
        <fullName evidence="4">DUF4139 domain-containing protein</fullName>
    </recommendedName>
</protein>
<dbReference type="PANTHER" id="PTHR38075:SF1">
    <property type="entry name" value="DUF4139 DOMAIN-CONTAINING PROTEIN"/>
    <property type="match status" value="1"/>
</dbReference>
<evidence type="ECO:0000256" key="1">
    <source>
        <dbReference type="SAM" id="SignalP"/>
    </source>
</evidence>
<dbReference type="AlphaFoldDB" id="A0A062Y2W4"/>
<keyword evidence="3" id="KW-1185">Reference proteome</keyword>
<name>A0A062Y2W4_9BACT</name>
<dbReference type="Proteomes" id="UP000027284">
    <property type="component" value="Unassembled WGS sequence"/>
</dbReference>
<evidence type="ECO:0000313" key="3">
    <source>
        <dbReference type="Proteomes" id="UP000027284"/>
    </source>
</evidence>
<evidence type="ECO:0008006" key="4">
    <source>
        <dbReference type="Google" id="ProtNLM"/>
    </source>
</evidence>
<organism evidence="2 3">
    <name type="scientific">Thermoanaerobaculum aquaticum</name>
    <dbReference type="NCBI Taxonomy" id="1312852"/>
    <lineage>
        <taxon>Bacteria</taxon>
        <taxon>Pseudomonadati</taxon>
        <taxon>Acidobacteriota</taxon>
        <taxon>Thermoanaerobaculia</taxon>
        <taxon>Thermoanaerobaculales</taxon>
        <taxon>Thermoanaerobaculaceae</taxon>
        <taxon>Thermoanaerobaculum</taxon>
    </lineage>
</organism>
<accession>A0A062Y2W4</accession>
<dbReference type="OrthoDB" id="9783078at2"/>
<dbReference type="RefSeq" id="WP_038046640.1">
    <property type="nucleotide sequence ID" value="NZ_JMFG01000004.1"/>
</dbReference>
<sequence length="471" mass="52631">MKLRWLFSAALTGGVCLGLAWSAEPPTVISTADGGQTLSLTVYNVGRALVRDSRPVVLPSGVVKLEYRDIAAKVMPQTVAFMADDTVVLEQNYEYDLLSPKTLLTKFLGKEVTLVREEPRLDGPGTVRQEIRATLLSVENGTVWRVGDRIVANPAYRELVFDSVPPYLREKPTLVWLLQSQKAGPRTVQATYLTEGITWRADYVLSLDQQGEKGALTGWVTLSNNSGASYPEAKLQLVAGEVHVVREERPREAVMAEKMMAKAPGMAEEALGEYHLYTLERPTTILDRQDKQVSLLQASGVKAVKHFVVAGFPYYFWSRQDLHREPVRVKLEMANTAANGLGLPLPAGTVRVYQRDSRGVEQFMGEDRIEHTPKDETVKLEIGTAFDVVAERVQTDFRSFDKVTESAFEVRLRNHKEEPITVEVEESIGGDWEMLSHSHPYQKRSAFVVVFSVPVPAHGQSALAYRVRVRH</sequence>